<comment type="cofactor">
    <cofactor evidence="1">
        <name>Fe cation</name>
        <dbReference type="ChEBI" id="CHEBI:24875"/>
    </cofactor>
</comment>
<dbReference type="STRING" id="442562.Rumeso_03265"/>
<dbReference type="AlphaFoldDB" id="A0A017HN14"/>
<feature type="domain" description="Fe-containing alcohol dehydrogenase-like C-terminal" evidence="7">
    <location>
        <begin position="186"/>
        <end position="373"/>
    </location>
</feature>
<evidence type="ECO:0000256" key="5">
    <source>
        <dbReference type="ARBA" id="ARBA00049243"/>
    </source>
</evidence>
<evidence type="ECO:0000313" key="9">
    <source>
        <dbReference type="Proteomes" id="UP000019666"/>
    </source>
</evidence>
<dbReference type="Pfam" id="PF00465">
    <property type="entry name" value="Fe-ADH"/>
    <property type="match status" value="1"/>
</dbReference>
<protein>
    <submittedName>
        <fullName evidence="8">Alcohol dehydrogenase</fullName>
        <ecNumber evidence="8">1.1.1.1</ecNumber>
    </submittedName>
</protein>
<dbReference type="PATRIC" id="fig|442562.3.peg.3211"/>
<feature type="domain" description="Alcohol dehydrogenase iron-type/glycerol dehydrogenase GldA" evidence="6">
    <location>
        <begin position="9"/>
        <end position="175"/>
    </location>
</feature>
<dbReference type="Gene3D" id="3.40.50.1970">
    <property type="match status" value="1"/>
</dbReference>
<evidence type="ECO:0000256" key="4">
    <source>
        <dbReference type="ARBA" id="ARBA00023027"/>
    </source>
</evidence>
<keyword evidence="3 8" id="KW-0560">Oxidoreductase</keyword>
<dbReference type="PANTHER" id="PTHR11496:SF102">
    <property type="entry name" value="ALCOHOL DEHYDROGENASE 4"/>
    <property type="match status" value="1"/>
</dbReference>
<dbReference type="Proteomes" id="UP000019666">
    <property type="component" value="Unassembled WGS sequence"/>
</dbReference>
<gene>
    <name evidence="8" type="ORF">Rumeso_03265</name>
</gene>
<dbReference type="RefSeq" id="WP_037278050.1">
    <property type="nucleotide sequence ID" value="NZ_KK088553.1"/>
</dbReference>
<comment type="catalytic activity">
    <reaction evidence="5">
        <text>a primary alcohol + NAD(+) = an aldehyde + NADH + H(+)</text>
        <dbReference type="Rhea" id="RHEA:10736"/>
        <dbReference type="ChEBI" id="CHEBI:15378"/>
        <dbReference type="ChEBI" id="CHEBI:15734"/>
        <dbReference type="ChEBI" id="CHEBI:17478"/>
        <dbReference type="ChEBI" id="CHEBI:57540"/>
        <dbReference type="ChEBI" id="CHEBI:57945"/>
        <dbReference type="EC" id="1.1.1.1"/>
    </reaction>
</comment>
<dbReference type="Pfam" id="PF25137">
    <property type="entry name" value="ADH_Fe_C"/>
    <property type="match status" value="1"/>
</dbReference>
<name>A0A017HN14_9RHOB</name>
<dbReference type="GO" id="GO:0004022">
    <property type="term" value="F:alcohol dehydrogenase (NAD+) activity"/>
    <property type="evidence" value="ECO:0007669"/>
    <property type="project" value="UniProtKB-EC"/>
</dbReference>
<dbReference type="EMBL" id="AOSK01000091">
    <property type="protein sequence ID" value="EYD75169.1"/>
    <property type="molecule type" value="Genomic_DNA"/>
</dbReference>
<keyword evidence="9" id="KW-1185">Reference proteome</keyword>
<dbReference type="FunFam" id="3.40.50.1970:FF:000003">
    <property type="entry name" value="Alcohol dehydrogenase, iron-containing"/>
    <property type="match status" value="1"/>
</dbReference>
<accession>A0A017HN14</accession>
<evidence type="ECO:0000259" key="7">
    <source>
        <dbReference type="Pfam" id="PF25137"/>
    </source>
</evidence>
<dbReference type="HOGENOM" id="CLU_007207_0_0_5"/>
<dbReference type="InterPro" id="IPR001670">
    <property type="entry name" value="ADH_Fe/GldA"/>
</dbReference>
<dbReference type="GO" id="GO:0046872">
    <property type="term" value="F:metal ion binding"/>
    <property type="evidence" value="ECO:0007669"/>
    <property type="project" value="InterPro"/>
</dbReference>
<organism evidence="8 9">
    <name type="scientific">Rubellimicrobium mesophilum DSM 19309</name>
    <dbReference type="NCBI Taxonomy" id="442562"/>
    <lineage>
        <taxon>Bacteria</taxon>
        <taxon>Pseudomonadati</taxon>
        <taxon>Pseudomonadota</taxon>
        <taxon>Alphaproteobacteria</taxon>
        <taxon>Rhodobacterales</taxon>
        <taxon>Roseobacteraceae</taxon>
        <taxon>Rubellimicrobium</taxon>
    </lineage>
</organism>
<dbReference type="SUPFAM" id="SSF56796">
    <property type="entry name" value="Dehydroquinate synthase-like"/>
    <property type="match status" value="1"/>
</dbReference>
<evidence type="ECO:0000259" key="6">
    <source>
        <dbReference type="Pfam" id="PF00465"/>
    </source>
</evidence>
<dbReference type="Gene3D" id="1.20.1090.10">
    <property type="entry name" value="Dehydroquinate synthase-like - alpha domain"/>
    <property type="match status" value="1"/>
</dbReference>
<dbReference type="CDD" id="cd14861">
    <property type="entry name" value="Fe-ADH-like"/>
    <property type="match status" value="1"/>
</dbReference>
<dbReference type="PROSITE" id="PS00913">
    <property type="entry name" value="ADH_IRON_1"/>
    <property type="match status" value="1"/>
</dbReference>
<reference evidence="8 9" key="1">
    <citation type="submission" date="2013-02" db="EMBL/GenBank/DDBJ databases">
        <authorList>
            <person name="Fiebig A."/>
            <person name="Goeker M."/>
            <person name="Klenk H.-P.P."/>
        </authorList>
    </citation>
    <scope>NUCLEOTIDE SEQUENCE [LARGE SCALE GENOMIC DNA]</scope>
    <source>
        <strain evidence="8 9">DSM 19309</strain>
    </source>
</reference>
<evidence type="ECO:0000313" key="8">
    <source>
        <dbReference type="EMBL" id="EYD75169.1"/>
    </source>
</evidence>
<evidence type="ECO:0000256" key="1">
    <source>
        <dbReference type="ARBA" id="ARBA00001962"/>
    </source>
</evidence>
<comment type="similarity">
    <text evidence="2">Belongs to the iron-containing alcohol dehydrogenase family.</text>
</comment>
<evidence type="ECO:0000256" key="2">
    <source>
        <dbReference type="ARBA" id="ARBA00007358"/>
    </source>
</evidence>
<dbReference type="InterPro" id="IPR039697">
    <property type="entry name" value="Alcohol_dehydrogenase_Fe"/>
</dbReference>
<keyword evidence="4" id="KW-0520">NAD</keyword>
<dbReference type="OrthoDB" id="9815791at2"/>
<comment type="caution">
    <text evidence="8">The sequence shown here is derived from an EMBL/GenBank/DDBJ whole genome shotgun (WGS) entry which is preliminary data.</text>
</comment>
<evidence type="ECO:0000256" key="3">
    <source>
        <dbReference type="ARBA" id="ARBA00023002"/>
    </source>
</evidence>
<dbReference type="InterPro" id="IPR056798">
    <property type="entry name" value="ADH_Fe_C"/>
</dbReference>
<dbReference type="InterPro" id="IPR018211">
    <property type="entry name" value="ADH_Fe_CS"/>
</dbReference>
<dbReference type="PANTHER" id="PTHR11496">
    <property type="entry name" value="ALCOHOL DEHYDROGENASE"/>
    <property type="match status" value="1"/>
</dbReference>
<sequence>MARIAYLTTIDFGPGELATLPAALSDLGLARPLLVSDHGLAATGLLDRVTALLPPGTPRFLDTPPNPDEDAVLAALALYRAESCDGLVALGGGSPIDLAKGVALLATHPGPLEPYAMIQGGLARITPSVAPVIAIPTTAGTGAEVGRAALLTLRGGRKLGFVSPHLIPRRAICDPELTLGLPPGLTAATGLDALSHCIETFLSPRDNPPAEAIALDGAGRIWRHLERACANGRDLEARTALMMGALMGGLSFQKGLGAVHSLSHALGGLKDLRLHHGTLNAILLPPVLRFNAPAVGAKLAALKGAMGLPPDADLAEEVAALNRRLALPPGLSALGVTPDRFDWLIERALADHSHPTNPRPPTAEDYRALLTEALG</sequence>
<dbReference type="EC" id="1.1.1.1" evidence="8"/>
<proteinExistence type="inferred from homology"/>